<protein>
    <submittedName>
        <fullName evidence="2">Uncharacterized protein</fullName>
    </submittedName>
</protein>
<gene>
    <name evidence="2" type="ORF">FHS22_007440</name>
</gene>
<dbReference type="AlphaFoldDB" id="A0A841DDC1"/>
<evidence type="ECO:0000256" key="1">
    <source>
        <dbReference type="SAM" id="MobiDB-lite"/>
    </source>
</evidence>
<dbReference type="Proteomes" id="UP000562352">
    <property type="component" value="Unassembled WGS sequence"/>
</dbReference>
<evidence type="ECO:0000313" key="2">
    <source>
        <dbReference type="EMBL" id="MBB5968121.1"/>
    </source>
</evidence>
<reference evidence="2 3" key="1">
    <citation type="submission" date="2020-08" db="EMBL/GenBank/DDBJ databases">
        <title>Genomic Encyclopedia of Type Strains, Phase III (KMG-III): the genomes of soil and plant-associated and newly described type strains.</title>
        <authorList>
            <person name="Whitman W."/>
        </authorList>
    </citation>
    <scope>NUCLEOTIDE SEQUENCE [LARGE SCALE GENOMIC DNA]</scope>
    <source>
        <strain evidence="2 3">CECT 3303</strain>
    </source>
</reference>
<name>A0A841DDC1_PLAVE</name>
<keyword evidence="3" id="KW-1185">Reference proteome</keyword>
<accession>A0A841DDC1</accession>
<comment type="caution">
    <text evidence="2">The sequence shown here is derived from an EMBL/GenBank/DDBJ whole genome shotgun (WGS) entry which is preliminary data.</text>
</comment>
<dbReference type="EMBL" id="JACHJJ010000052">
    <property type="protein sequence ID" value="MBB5968121.1"/>
    <property type="molecule type" value="Genomic_DNA"/>
</dbReference>
<sequence>MSGLEVLSDGRTENYADRELPHAIDDRIGALLDGFTWADLGSLPERLPAHADSVLSCYGERAATLAVRLGSAQPLARGIRAVLLGVVAARDFRDVLPSLAVLHRAIELVGLNADAYLREAASGLDPRLREVAQEFASRAASDKALRAMGYRESGSGAEFTFERPSPCGTHLSSHRKSSSAAISQ</sequence>
<organism evidence="2 3">
    <name type="scientific">Planomonospora venezuelensis</name>
    <dbReference type="NCBI Taxonomy" id="1999"/>
    <lineage>
        <taxon>Bacteria</taxon>
        <taxon>Bacillati</taxon>
        <taxon>Actinomycetota</taxon>
        <taxon>Actinomycetes</taxon>
        <taxon>Streptosporangiales</taxon>
        <taxon>Streptosporangiaceae</taxon>
        <taxon>Planomonospora</taxon>
    </lineage>
</organism>
<proteinExistence type="predicted"/>
<evidence type="ECO:0000313" key="3">
    <source>
        <dbReference type="Proteomes" id="UP000562352"/>
    </source>
</evidence>
<dbReference type="RefSeq" id="WP_184948808.1">
    <property type="nucleotide sequence ID" value="NZ_BAAAWZ010000001.1"/>
</dbReference>
<feature type="region of interest" description="Disordered" evidence="1">
    <location>
        <begin position="156"/>
        <end position="184"/>
    </location>
</feature>